<comment type="caution">
    <text evidence="1">The sequence shown here is derived from an EMBL/GenBank/DDBJ whole genome shotgun (WGS) entry which is preliminary data.</text>
</comment>
<dbReference type="EMBL" id="QGDT01000011">
    <property type="protein sequence ID" value="PWJ56645.1"/>
    <property type="molecule type" value="Genomic_DNA"/>
</dbReference>
<accession>A0A316AFT2</accession>
<gene>
    <name evidence="1" type="ORF">CLV98_111139</name>
</gene>
<sequence>MPRCLAMESIGQNVNLRFSTYNKHKKFFKSASFSEIFDIVKFK</sequence>
<evidence type="ECO:0000313" key="2">
    <source>
        <dbReference type="Proteomes" id="UP000245880"/>
    </source>
</evidence>
<evidence type="ECO:0000313" key="1">
    <source>
        <dbReference type="EMBL" id="PWJ56645.1"/>
    </source>
</evidence>
<reference evidence="1 2" key="1">
    <citation type="submission" date="2018-03" db="EMBL/GenBank/DDBJ databases">
        <title>Genomic Encyclopedia of Archaeal and Bacterial Type Strains, Phase II (KMG-II): from individual species to whole genera.</title>
        <authorList>
            <person name="Goeker M."/>
        </authorList>
    </citation>
    <scope>NUCLEOTIDE SEQUENCE [LARGE SCALE GENOMIC DNA]</scope>
    <source>
        <strain evidence="1 2">DSM 100346</strain>
    </source>
</reference>
<keyword evidence="2" id="KW-1185">Reference proteome</keyword>
<name>A0A316AFT2_9BACT</name>
<proteinExistence type="predicted"/>
<protein>
    <submittedName>
        <fullName evidence="1">Uncharacterized protein</fullName>
    </submittedName>
</protein>
<dbReference type="AlphaFoldDB" id="A0A316AFT2"/>
<organism evidence="1 2">
    <name type="scientific">Dyadobacter jejuensis</name>
    <dbReference type="NCBI Taxonomy" id="1082580"/>
    <lineage>
        <taxon>Bacteria</taxon>
        <taxon>Pseudomonadati</taxon>
        <taxon>Bacteroidota</taxon>
        <taxon>Cytophagia</taxon>
        <taxon>Cytophagales</taxon>
        <taxon>Spirosomataceae</taxon>
        <taxon>Dyadobacter</taxon>
    </lineage>
</organism>
<dbReference type="Proteomes" id="UP000245880">
    <property type="component" value="Unassembled WGS sequence"/>
</dbReference>